<reference evidence="1 2" key="1">
    <citation type="submission" date="2017-05" db="EMBL/GenBank/DDBJ databases">
        <authorList>
            <person name="Varghese N."/>
            <person name="Submissions S."/>
        </authorList>
    </citation>
    <scope>NUCLEOTIDE SEQUENCE [LARGE SCALE GENOMIC DNA]</scope>
    <source>
        <strain evidence="1 2">DSM 27040</strain>
    </source>
</reference>
<dbReference type="OrthoDB" id="1220440at2"/>
<keyword evidence="2" id="KW-1185">Reference proteome</keyword>
<dbReference type="RefSeq" id="WP_142531618.1">
    <property type="nucleotide sequence ID" value="NZ_FXTB01000001.1"/>
</dbReference>
<dbReference type="AlphaFoldDB" id="A0A521AKX8"/>
<sequence length="382" mass="43169">MPNKQLFYFTFNDLPGGVYNSQVIEVVNYLNGLNPATKVRLLSIISPRGFLKNRKQIKALIPNAVVLPTLAPLKYWRVNILWLFVIRLFSGFSKIICRGPVATCLSIDAFKDSTVIYDGRGAVVAEQEEYGVYDGSGIEHKLYSIEQKAVLKSDWCIAVTEQLVQHWQDRFAYRGTQHSVIPCTVSSAKTDKSESIPSSIANFIQCMHNKTIFTFAGGNGKWQGIDLLITFLEEEVKRNDNSAALLLTPLNSELEKLQKKYPHRVHIETVSPEQVHTIISQCDYGLLLRYPTLTNRVASPVKVAEYLRAGLKVIISPNIGDYSKLIANTKTGYIWEEGMQLSLSKIMDADREQSRMIVEKYLAKESEDIAEKYMQIIRSVGH</sequence>
<dbReference type="EMBL" id="FXTB01000001">
    <property type="protein sequence ID" value="SMO35310.1"/>
    <property type="molecule type" value="Genomic_DNA"/>
</dbReference>
<evidence type="ECO:0000313" key="1">
    <source>
        <dbReference type="EMBL" id="SMO35310.1"/>
    </source>
</evidence>
<protein>
    <submittedName>
        <fullName evidence="1">Uncharacterized protein</fullName>
    </submittedName>
</protein>
<proteinExistence type="predicted"/>
<gene>
    <name evidence="1" type="ORF">SAMN06265379_101211</name>
</gene>
<accession>A0A521AKX8</accession>
<dbReference type="Proteomes" id="UP000319040">
    <property type="component" value="Unassembled WGS sequence"/>
</dbReference>
<name>A0A521AKX8_SACCC</name>
<evidence type="ECO:0000313" key="2">
    <source>
        <dbReference type="Proteomes" id="UP000319040"/>
    </source>
</evidence>
<dbReference type="SUPFAM" id="SSF53756">
    <property type="entry name" value="UDP-Glycosyltransferase/glycogen phosphorylase"/>
    <property type="match status" value="1"/>
</dbReference>
<organism evidence="1 2">
    <name type="scientific">Saccharicrinis carchari</name>
    <dbReference type="NCBI Taxonomy" id="1168039"/>
    <lineage>
        <taxon>Bacteria</taxon>
        <taxon>Pseudomonadati</taxon>
        <taxon>Bacteroidota</taxon>
        <taxon>Bacteroidia</taxon>
        <taxon>Marinilabiliales</taxon>
        <taxon>Marinilabiliaceae</taxon>
        <taxon>Saccharicrinis</taxon>
    </lineage>
</organism>
<dbReference type="Gene3D" id="3.40.50.2000">
    <property type="entry name" value="Glycogen Phosphorylase B"/>
    <property type="match status" value="1"/>
</dbReference>